<dbReference type="InterPro" id="IPR015421">
    <property type="entry name" value="PyrdxlP-dep_Trfase_major"/>
</dbReference>
<dbReference type="InterPro" id="IPR015422">
    <property type="entry name" value="PyrdxlP-dep_Trfase_small"/>
</dbReference>
<dbReference type="InterPro" id="IPR010977">
    <property type="entry name" value="Aromatic_deC"/>
</dbReference>
<comment type="cofactor">
    <cofactor evidence="1">
        <name>pyridoxal 5'-phosphate</name>
        <dbReference type="ChEBI" id="CHEBI:597326"/>
    </cofactor>
</comment>
<dbReference type="Pfam" id="PF00282">
    <property type="entry name" value="Pyridoxal_deC"/>
    <property type="match status" value="1"/>
</dbReference>
<reference evidence="6" key="1">
    <citation type="submission" date="2018-05" db="EMBL/GenBank/DDBJ databases">
        <authorList>
            <person name="Lanie J.A."/>
            <person name="Ng W.-L."/>
            <person name="Kazmierczak K.M."/>
            <person name="Andrzejewski T.M."/>
            <person name="Davidsen T.M."/>
            <person name="Wayne K.J."/>
            <person name="Tettelin H."/>
            <person name="Glass J.I."/>
            <person name="Rusch D."/>
            <person name="Podicherti R."/>
            <person name="Tsui H.-C.T."/>
            <person name="Winkler M.E."/>
        </authorList>
    </citation>
    <scope>NUCLEOTIDE SEQUENCE</scope>
</reference>
<dbReference type="SUPFAM" id="SSF53383">
    <property type="entry name" value="PLP-dependent transferases"/>
    <property type="match status" value="1"/>
</dbReference>
<dbReference type="Gene3D" id="3.40.640.10">
    <property type="entry name" value="Type I PLP-dependent aspartate aminotransferase-like (Major domain)"/>
    <property type="match status" value="1"/>
</dbReference>
<keyword evidence="4" id="KW-0663">Pyridoxal phosphate</keyword>
<dbReference type="PRINTS" id="PR00800">
    <property type="entry name" value="YHDCRBOXLASE"/>
</dbReference>
<dbReference type="Gene3D" id="1.20.1340.10">
    <property type="entry name" value="dopa decarboxylase, N-terminal domain"/>
    <property type="match status" value="1"/>
</dbReference>
<evidence type="ECO:0000256" key="5">
    <source>
        <dbReference type="ARBA" id="ARBA00023239"/>
    </source>
</evidence>
<dbReference type="PANTHER" id="PTHR11999">
    <property type="entry name" value="GROUP II PYRIDOXAL-5-PHOSPHATE DECARBOXYLASE"/>
    <property type="match status" value="1"/>
</dbReference>
<name>A0A381NNV5_9ZZZZ</name>
<dbReference type="EMBL" id="UINC01000487">
    <property type="protein sequence ID" value="SUZ56207.1"/>
    <property type="molecule type" value="Genomic_DNA"/>
</dbReference>
<comment type="similarity">
    <text evidence="2">Belongs to the group II decarboxylase family.</text>
</comment>
<dbReference type="GO" id="GO:0019752">
    <property type="term" value="P:carboxylic acid metabolic process"/>
    <property type="evidence" value="ECO:0007669"/>
    <property type="project" value="InterPro"/>
</dbReference>
<evidence type="ECO:0000256" key="2">
    <source>
        <dbReference type="ARBA" id="ARBA00009533"/>
    </source>
</evidence>
<sequence length="469" mass="54127">MKNKDFNKYGHKLVDWMSNYFREIENYPIKPNVKPGDIYKQFPSKAPLNKESFETIFNDFKNIILPGITHWQNPNFHAFFPANNSYPSILAEMLIATLGAQCMMWDTSPSATELEERVVDWLKDELGLPSSWKGVINDTASIGTICSLLTAREIKSNFSINKSGYNTNKYTVYTSKEAHSSVEKAVKIIGLGSKNLKKIETNKDMSMNIESLESNIKQDLSTNSIPLAIISTFGTTGTVGFDSINKISLIAKKYSLWHHIDAAYAGSALLLNKYKKYIKNINLADSFVFNPHKWMLTNFDCSLYYTKNHEALVKSLEIYPEYLKSSEKKINNYKDWSIQLGRRFRALKLWFVIRSYGIKGIKKYLKKHIKYAKNLSIEIDKDKNFELTAPQNLNMINFRFYPKNKDKSNLNDINHKLIKKLNKTGKIYLSHTKIDDIVSIRMPIGSTYIKRKHIEKSWKLIKEISNSII</sequence>
<accession>A0A381NNV5</accession>
<proteinExistence type="inferred from homology"/>
<dbReference type="GO" id="GO:0030170">
    <property type="term" value="F:pyridoxal phosphate binding"/>
    <property type="evidence" value="ECO:0007669"/>
    <property type="project" value="InterPro"/>
</dbReference>
<dbReference type="GO" id="GO:0016831">
    <property type="term" value="F:carboxy-lyase activity"/>
    <property type="evidence" value="ECO:0007669"/>
    <property type="project" value="UniProtKB-KW"/>
</dbReference>
<dbReference type="InterPro" id="IPR021115">
    <property type="entry name" value="Pyridoxal-P_BS"/>
</dbReference>
<dbReference type="Gene3D" id="3.90.1150.10">
    <property type="entry name" value="Aspartate Aminotransferase, domain 1"/>
    <property type="match status" value="1"/>
</dbReference>
<dbReference type="GO" id="GO:0005737">
    <property type="term" value="C:cytoplasm"/>
    <property type="evidence" value="ECO:0007669"/>
    <property type="project" value="TreeGrafter"/>
</dbReference>
<keyword evidence="3" id="KW-0210">Decarboxylase</keyword>
<evidence type="ECO:0008006" key="7">
    <source>
        <dbReference type="Google" id="ProtNLM"/>
    </source>
</evidence>
<organism evidence="6">
    <name type="scientific">marine metagenome</name>
    <dbReference type="NCBI Taxonomy" id="408172"/>
    <lineage>
        <taxon>unclassified sequences</taxon>
        <taxon>metagenomes</taxon>
        <taxon>ecological metagenomes</taxon>
    </lineage>
</organism>
<dbReference type="InterPro" id="IPR002129">
    <property type="entry name" value="PyrdxlP-dep_de-COase"/>
</dbReference>
<dbReference type="PROSITE" id="PS00392">
    <property type="entry name" value="DDC_GAD_HDC_YDC"/>
    <property type="match status" value="1"/>
</dbReference>
<gene>
    <name evidence="6" type="ORF">METZ01_LOCUS9061</name>
</gene>
<dbReference type="GO" id="GO:0006520">
    <property type="term" value="P:amino acid metabolic process"/>
    <property type="evidence" value="ECO:0007669"/>
    <property type="project" value="InterPro"/>
</dbReference>
<evidence type="ECO:0000256" key="1">
    <source>
        <dbReference type="ARBA" id="ARBA00001933"/>
    </source>
</evidence>
<evidence type="ECO:0000256" key="3">
    <source>
        <dbReference type="ARBA" id="ARBA00022793"/>
    </source>
</evidence>
<protein>
    <recommendedName>
        <fullName evidence="7">Aspartate aminotransferase family protein</fullName>
    </recommendedName>
</protein>
<dbReference type="PANTHER" id="PTHR11999:SF70">
    <property type="entry name" value="MIP05841P"/>
    <property type="match status" value="1"/>
</dbReference>
<keyword evidence="5" id="KW-0456">Lyase</keyword>
<dbReference type="AlphaFoldDB" id="A0A381NNV5"/>
<dbReference type="InterPro" id="IPR015424">
    <property type="entry name" value="PyrdxlP-dep_Trfase"/>
</dbReference>
<evidence type="ECO:0000256" key="4">
    <source>
        <dbReference type="ARBA" id="ARBA00022898"/>
    </source>
</evidence>
<evidence type="ECO:0000313" key="6">
    <source>
        <dbReference type="EMBL" id="SUZ56207.1"/>
    </source>
</evidence>